<organism evidence="1 2">
    <name type="scientific">Tuber borchii</name>
    <name type="common">White truffle</name>
    <dbReference type="NCBI Taxonomy" id="42251"/>
    <lineage>
        <taxon>Eukaryota</taxon>
        <taxon>Fungi</taxon>
        <taxon>Dikarya</taxon>
        <taxon>Ascomycota</taxon>
        <taxon>Pezizomycotina</taxon>
        <taxon>Pezizomycetes</taxon>
        <taxon>Pezizales</taxon>
        <taxon>Tuberaceae</taxon>
        <taxon>Tuber</taxon>
    </lineage>
</organism>
<gene>
    <name evidence="1" type="ORF">B9Z19DRAFT_1125030</name>
</gene>
<keyword evidence="2" id="KW-1185">Reference proteome</keyword>
<evidence type="ECO:0000313" key="1">
    <source>
        <dbReference type="EMBL" id="PUU79527.1"/>
    </source>
</evidence>
<proteinExistence type="predicted"/>
<dbReference type="AlphaFoldDB" id="A0A2T6ZVJ7"/>
<dbReference type="Proteomes" id="UP000244722">
    <property type="component" value="Unassembled WGS sequence"/>
</dbReference>
<evidence type="ECO:0000313" key="2">
    <source>
        <dbReference type="Proteomes" id="UP000244722"/>
    </source>
</evidence>
<accession>A0A2T6ZVJ7</accession>
<dbReference type="OrthoDB" id="2142759at2759"/>
<protein>
    <submittedName>
        <fullName evidence="1">Uncharacterized protein</fullName>
    </submittedName>
</protein>
<sequence length="54" mass="6274">MPESFDAFDLAINPEDGYRIVCFTPDLDEYGISGRFLDPRFIDHPQRAIEELLK</sequence>
<dbReference type="EMBL" id="NESQ01000089">
    <property type="protein sequence ID" value="PUU79527.1"/>
    <property type="molecule type" value="Genomic_DNA"/>
</dbReference>
<comment type="caution">
    <text evidence="1">The sequence shown here is derived from an EMBL/GenBank/DDBJ whole genome shotgun (WGS) entry which is preliminary data.</text>
</comment>
<name>A0A2T6ZVJ7_TUBBO</name>
<reference evidence="1 2" key="1">
    <citation type="submission" date="2017-04" db="EMBL/GenBank/DDBJ databases">
        <title>Draft genome sequence of Tuber borchii Vittad., a whitish edible truffle.</title>
        <authorList>
            <consortium name="DOE Joint Genome Institute"/>
            <person name="Murat C."/>
            <person name="Kuo A."/>
            <person name="Barry K.W."/>
            <person name="Clum A."/>
            <person name="Dockter R.B."/>
            <person name="Fauchery L."/>
            <person name="Iotti M."/>
            <person name="Kohler A."/>
            <person name="Labutti K."/>
            <person name="Lindquist E.A."/>
            <person name="Lipzen A."/>
            <person name="Ohm R.A."/>
            <person name="Wang M."/>
            <person name="Grigoriev I.V."/>
            <person name="Zambonelli A."/>
            <person name="Martin F.M."/>
        </authorList>
    </citation>
    <scope>NUCLEOTIDE SEQUENCE [LARGE SCALE GENOMIC DNA]</scope>
    <source>
        <strain evidence="1 2">Tbo3840</strain>
    </source>
</reference>